<accession>A0ABS8X410</accession>
<dbReference type="PANTHER" id="PTHR42923:SF46">
    <property type="entry name" value="AMINE OXIDASE"/>
    <property type="match status" value="1"/>
</dbReference>
<dbReference type="NCBIfam" id="NF005560">
    <property type="entry name" value="PRK07233.1"/>
    <property type="match status" value="1"/>
</dbReference>
<evidence type="ECO:0000259" key="3">
    <source>
        <dbReference type="Pfam" id="PF01593"/>
    </source>
</evidence>
<organism evidence="4 5">
    <name type="scientific">Legionella resiliens</name>
    <dbReference type="NCBI Taxonomy" id="2905958"/>
    <lineage>
        <taxon>Bacteria</taxon>
        <taxon>Pseudomonadati</taxon>
        <taxon>Pseudomonadota</taxon>
        <taxon>Gammaproteobacteria</taxon>
        <taxon>Legionellales</taxon>
        <taxon>Legionellaceae</taxon>
        <taxon>Legionella</taxon>
    </lineage>
</organism>
<evidence type="ECO:0000256" key="1">
    <source>
        <dbReference type="ARBA" id="ARBA00001974"/>
    </source>
</evidence>
<dbReference type="Pfam" id="PF01593">
    <property type="entry name" value="Amino_oxidase"/>
    <property type="match status" value="1"/>
</dbReference>
<dbReference type="SUPFAM" id="SSF51905">
    <property type="entry name" value="FAD/NAD(P)-binding domain"/>
    <property type="match status" value="1"/>
</dbReference>
<protein>
    <submittedName>
        <fullName evidence="4">NAD(P)/FAD-dependent oxidoreductase</fullName>
    </submittedName>
</protein>
<feature type="domain" description="Amine oxidase" evidence="3">
    <location>
        <begin position="13"/>
        <end position="433"/>
    </location>
</feature>
<keyword evidence="5" id="KW-1185">Reference proteome</keyword>
<dbReference type="Proteomes" id="UP001320170">
    <property type="component" value="Unassembled WGS sequence"/>
</dbReference>
<comment type="caution">
    <text evidence="4">The sequence shown here is derived from an EMBL/GenBank/DDBJ whole genome shotgun (WGS) entry which is preliminary data.</text>
</comment>
<dbReference type="RefSeq" id="WP_232890819.1">
    <property type="nucleotide sequence ID" value="NZ_JAJSPM010000005.1"/>
</dbReference>
<dbReference type="InterPro" id="IPR036188">
    <property type="entry name" value="FAD/NAD-bd_sf"/>
</dbReference>
<evidence type="ECO:0000256" key="2">
    <source>
        <dbReference type="ARBA" id="ARBA00023002"/>
    </source>
</evidence>
<comment type="cofactor">
    <cofactor evidence="1">
        <name>FAD</name>
        <dbReference type="ChEBI" id="CHEBI:57692"/>
    </cofactor>
</comment>
<dbReference type="PANTHER" id="PTHR42923">
    <property type="entry name" value="PROTOPORPHYRINOGEN OXIDASE"/>
    <property type="match status" value="1"/>
</dbReference>
<evidence type="ECO:0000313" key="5">
    <source>
        <dbReference type="Proteomes" id="UP001320170"/>
    </source>
</evidence>
<sequence>MEQYDVVIIGAGFTGLTAAYVLSKQGYRVRAIEADDTPGGLAGTFEFADGVRLEKFYHHWFNNDLYVPELVKELGMQEDIITLPSRTGMYFNGRMWKLSTPMDLLRFKALSFIDRIRLGLLVFQVRKVKDWRKIEHLTIREWLEPLCGKNVYRTVWEPLITSKFSLFAEEVSAVWFWKKLLLRGSTRDKKGGEELAYFKGGFGRLAEAMVKAIQAAGGTVSFNEKVISVNNDGQYLRSVITNQGNIEGKQFLFTPAFAIIANLFEGTADPVWIERLRRVKYLGNLCLVLRLKQSLSNIYWTNVNDPGFPFVGVIEHTNFDSPDNYRGTHIAFLSRYLAVEDPLWHYSDEQYLEFALQHLKRMFPKLDRSWVLEYKLWRAEFAQPVTERNYSQYLPNEKTPYSNAWISTMAHIYPEDRGTNYAIREGRNIAEKIRLGLLSTPMKNASSTKTFERV</sequence>
<dbReference type="InterPro" id="IPR050464">
    <property type="entry name" value="Zeta_carotene_desat/Oxidored"/>
</dbReference>
<dbReference type="EMBL" id="JAJTND010000004">
    <property type="protein sequence ID" value="MCE3532509.1"/>
    <property type="molecule type" value="Genomic_DNA"/>
</dbReference>
<dbReference type="InterPro" id="IPR001613">
    <property type="entry name" value="Flavin_amine_oxidase"/>
</dbReference>
<keyword evidence="2" id="KW-0560">Oxidoreductase</keyword>
<gene>
    <name evidence="4" type="ORF">LXO92_08975</name>
</gene>
<dbReference type="PRINTS" id="PR00757">
    <property type="entry name" value="AMINEOXDASEF"/>
</dbReference>
<proteinExistence type="predicted"/>
<name>A0ABS8X410_9GAMM</name>
<dbReference type="InterPro" id="IPR002937">
    <property type="entry name" value="Amino_oxidase"/>
</dbReference>
<dbReference type="Gene3D" id="3.50.50.60">
    <property type="entry name" value="FAD/NAD(P)-binding domain"/>
    <property type="match status" value="1"/>
</dbReference>
<evidence type="ECO:0000313" key="4">
    <source>
        <dbReference type="EMBL" id="MCE3532509.1"/>
    </source>
</evidence>
<reference evidence="4 5" key="1">
    <citation type="journal article" date="2024" name="Pathogens">
        <title>Characterization of a Novel Species of Legionella Isolated from a Healthcare Facility: Legionella resiliens sp. nov.</title>
        <authorList>
            <person name="Cristino S."/>
            <person name="Pascale M.R."/>
            <person name="Marino F."/>
            <person name="Derelitto C."/>
            <person name="Salaris S."/>
            <person name="Orsini M."/>
            <person name="Squarzoni S."/>
            <person name="Grottola A."/>
            <person name="Girolamini L."/>
        </authorList>
    </citation>
    <scope>NUCLEOTIDE SEQUENCE [LARGE SCALE GENOMIC DNA]</scope>
    <source>
        <strain evidence="4 5">8cVS16</strain>
    </source>
</reference>